<dbReference type="Gene3D" id="3.90.850.10">
    <property type="entry name" value="Fumarylacetoacetase-like, C-terminal domain"/>
    <property type="match status" value="1"/>
</dbReference>
<organism evidence="1 2">
    <name type="scientific">Oceanobacillus iheyensis (strain DSM 14371 / CIP 107618 / JCM 11309 / KCTC 3954 / HTE831)</name>
    <dbReference type="NCBI Taxonomy" id="221109"/>
    <lineage>
        <taxon>Bacteria</taxon>
        <taxon>Bacillati</taxon>
        <taxon>Bacillota</taxon>
        <taxon>Bacilli</taxon>
        <taxon>Bacillales</taxon>
        <taxon>Bacillaceae</taxon>
        <taxon>Oceanobacillus</taxon>
    </lineage>
</organism>
<dbReference type="KEGG" id="oih:OB0419"/>
<dbReference type="InterPro" id="IPR050772">
    <property type="entry name" value="Hydratase-Decarb/MhpD_sf"/>
</dbReference>
<dbReference type="RefSeq" id="WP_011064825.1">
    <property type="nucleotide sequence ID" value="NC_004193.1"/>
</dbReference>
<dbReference type="SUPFAM" id="SSF56529">
    <property type="entry name" value="FAH"/>
    <property type="match status" value="1"/>
</dbReference>
<dbReference type="EMBL" id="BA000028">
    <property type="protein sequence ID" value="BAC12375.1"/>
    <property type="molecule type" value="Genomic_DNA"/>
</dbReference>
<proteinExistence type="predicted"/>
<dbReference type="GO" id="GO:0008684">
    <property type="term" value="F:2-oxopent-4-enoate hydratase activity"/>
    <property type="evidence" value="ECO:0007669"/>
    <property type="project" value="TreeGrafter"/>
</dbReference>
<dbReference type="GO" id="GO:0005737">
    <property type="term" value="C:cytoplasm"/>
    <property type="evidence" value="ECO:0007669"/>
    <property type="project" value="TreeGrafter"/>
</dbReference>
<reference evidence="1 2" key="2">
    <citation type="journal article" date="2002" name="Nucleic Acids Res.">
        <title>Genome sequence of Oceanobacillus iheyensis isolated from the Iheya Ridge and its unexpected adaptive capabilities to extreme environments.</title>
        <authorList>
            <person name="Takami H."/>
            <person name="Takaki Y."/>
            <person name="Uchiyama I."/>
        </authorList>
    </citation>
    <scope>NUCLEOTIDE SEQUENCE [LARGE SCALE GENOMIC DNA]</scope>
    <source>
        <strain evidence="2">DSM 14371 / CIP 107618 / JCM 11309 / KCTC 3954 / HTE831</strain>
    </source>
</reference>
<dbReference type="PANTHER" id="PTHR30143">
    <property type="entry name" value="ACID HYDRATASE"/>
    <property type="match status" value="1"/>
</dbReference>
<dbReference type="PANTHER" id="PTHR30143:SF0">
    <property type="entry name" value="2-KETO-4-PENTENOATE HYDRATASE"/>
    <property type="match status" value="1"/>
</dbReference>
<dbReference type="eggNOG" id="COG3971">
    <property type="taxonomic scope" value="Bacteria"/>
</dbReference>
<dbReference type="AlphaFoldDB" id="Q8ET44"/>
<dbReference type="PhylomeDB" id="Q8ET44"/>
<gene>
    <name evidence="1" type="ordered locus">OB0419</name>
</gene>
<sequence>MSKEDILEIVHQLKKAHQSKQPIPFIRDTFNLTEEEAYHVQELFIEHQLEEKNVHISGYKVSMTSKETQAIASTHEPAYGTLLSHHVLTSESKLSKSELFQPLLEPEIIFIVNEDLTLDAEETEILQKTSIAAGIEIPDARYIDWFPNFSLIDLLSDNTATGRVVVAESAPILTLEQLGNISLELYYNGEKIKEAFSSAVLDNPIYALRWLSQKLALHGTTLKRGMIISSGTFIPPIPLEIGHYEAVYSGVGKAEITIVN</sequence>
<dbReference type="Proteomes" id="UP000000822">
    <property type="component" value="Chromosome"/>
</dbReference>
<dbReference type="STRING" id="221109.gene:10732622"/>
<accession>Q8ET44</accession>
<dbReference type="InterPro" id="IPR036663">
    <property type="entry name" value="Fumarylacetoacetase_C_sf"/>
</dbReference>
<dbReference type="HOGENOM" id="CLU_060136_4_0_9"/>
<evidence type="ECO:0000313" key="1">
    <source>
        <dbReference type="EMBL" id="BAC12375.1"/>
    </source>
</evidence>
<name>Q8ET44_OCEIH</name>
<dbReference type="OrthoDB" id="9792137at2"/>
<reference evidence="1 2" key="1">
    <citation type="journal article" date="2001" name="FEMS Microbiol. Lett.">
        <title>Oceanobacillus iheyensis gen. nov., sp. nov., a deep-sea extremely halotolerant and alkaliphilic species isolated from a depth of 1050 m on the Iheya Ridge.</title>
        <authorList>
            <person name="Lu J."/>
            <person name="Nogi Y."/>
            <person name="Takami H."/>
        </authorList>
    </citation>
    <scope>NUCLEOTIDE SEQUENCE [LARGE SCALE GENOMIC DNA]</scope>
    <source>
        <strain evidence="2">DSM 14371 / CIP 107618 / JCM 11309 / KCTC 3954 / HTE831</strain>
    </source>
</reference>
<evidence type="ECO:0000313" key="2">
    <source>
        <dbReference type="Proteomes" id="UP000000822"/>
    </source>
</evidence>
<keyword evidence="2" id="KW-1185">Reference proteome</keyword>
<protein>
    <submittedName>
        <fullName evidence="1">2-hydroxypenta-2,4-dienoate hydratase</fullName>
    </submittedName>
</protein>